<accession>A0A5B8FKP3</accession>
<reference evidence="4" key="1">
    <citation type="journal article" date="2019" name="Emerg. Infect. Dis.">
        <title>Novel Virus Related to Kaposi's Sarcoma-Associated Herpesvirus from Colobus Monkey.</title>
        <authorList>
            <person name="Dhingra A."/>
            <person name="Ganzenmueller T."/>
            <person name="Hage E."/>
            <person name="Suarez N.M."/>
            <person name="Matz-Rensing K."/>
            <person name="Widmer D."/>
            <person name="Pohlmann S."/>
            <person name="Davison A.J."/>
            <person name="Schulz T.F."/>
            <person name="Kaul A."/>
        </authorList>
    </citation>
    <scope>NUCLEOTIDE SEQUENCE</scope>
    <source>
        <strain evidence="4">Hannover</strain>
    </source>
</reference>
<evidence type="ECO:0000256" key="1">
    <source>
        <dbReference type="ARBA" id="ARBA00023127"/>
    </source>
</evidence>
<dbReference type="Pfam" id="PF00134">
    <property type="entry name" value="Cyclin_N"/>
    <property type="match status" value="1"/>
</dbReference>
<organism evidence="4 5">
    <name type="scientific">Colobine gammaherpesvirus 1</name>
    <dbReference type="NCBI Taxonomy" id="2597325"/>
    <lineage>
        <taxon>Viruses</taxon>
        <taxon>Duplodnaviria</taxon>
        <taxon>Heunggongvirae</taxon>
        <taxon>Peploviricota</taxon>
        <taxon>Herviviricetes</taxon>
        <taxon>Herpesvirales</taxon>
        <taxon>Orthoherpesviridae</taxon>
        <taxon>Gammaherpesvirinae</taxon>
        <taxon>Rhadinovirus</taxon>
        <taxon>Rhadinovirus colobinegamma1</taxon>
    </lineage>
</organism>
<dbReference type="RefSeq" id="YP_010801703.1">
    <property type="nucleotide sequence ID" value="NC_076967.1"/>
</dbReference>
<dbReference type="Proteomes" id="UP001147731">
    <property type="component" value="Segment"/>
</dbReference>
<proteinExistence type="inferred from homology"/>
<dbReference type="SUPFAM" id="SSF47954">
    <property type="entry name" value="Cyclin-like"/>
    <property type="match status" value="2"/>
</dbReference>
<dbReference type="SMART" id="SM00385">
    <property type="entry name" value="CYCLIN"/>
    <property type="match status" value="1"/>
</dbReference>
<dbReference type="InterPro" id="IPR048258">
    <property type="entry name" value="Cyclins_cyclin-box"/>
</dbReference>
<evidence type="ECO:0000259" key="3">
    <source>
        <dbReference type="SMART" id="SM00385"/>
    </source>
</evidence>
<keyword evidence="1 2" id="KW-0195">Cyclin</keyword>
<dbReference type="InterPro" id="IPR013763">
    <property type="entry name" value="Cyclin-like_dom"/>
</dbReference>
<dbReference type="InterPro" id="IPR015164">
    <property type="entry name" value="K-cyclin_C"/>
</dbReference>
<dbReference type="KEGG" id="vg:80540415"/>
<dbReference type="Pfam" id="PF09080">
    <property type="entry name" value="K-cyclin_vir_C"/>
    <property type="match status" value="1"/>
</dbReference>
<dbReference type="GeneID" id="80540415"/>
<dbReference type="InterPro" id="IPR039361">
    <property type="entry name" value="Cyclin"/>
</dbReference>
<dbReference type="Gene3D" id="1.10.472.10">
    <property type="entry name" value="Cyclin-like"/>
    <property type="match status" value="2"/>
</dbReference>
<evidence type="ECO:0000313" key="5">
    <source>
        <dbReference type="Proteomes" id="UP001147731"/>
    </source>
</evidence>
<dbReference type="PROSITE" id="PS00292">
    <property type="entry name" value="CYCLINS"/>
    <property type="match status" value="1"/>
</dbReference>
<keyword evidence="5" id="KW-1185">Reference proteome</keyword>
<feature type="domain" description="Cyclin-like" evidence="3">
    <location>
        <begin position="56"/>
        <end position="140"/>
    </location>
</feature>
<dbReference type="InterPro" id="IPR006671">
    <property type="entry name" value="Cyclin_N"/>
</dbReference>
<name>A0A5B8FKP3_9GAMA</name>
<evidence type="ECO:0000313" key="4">
    <source>
        <dbReference type="EMBL" id="QDQ69283.1"/>
    </source>
</evidence>
<dbReference type="InterPro" id="IPR036915">
    <property type="entry name" value="Cyclin-like_sf"/>
</dbReference>
<dbReference type="FunFam" id="1.10.472.10:FF:000057">
    <property type="entry name" value="Cyclin N-terminal domain containing 2"/>
    <property type="match status" value="1"/>
</dbReference>
<dbReference type="EMBL" id="MH932584">
    <property type="protein sequence ID" value="QDQ69283.1"/>
    <property type="molecule type" value="Genomic_DNA"/>
</dbReference>
<protein>
    <submittedName>
        <fullName evidence="4">Cyclin</fullName>
    </submittedName>
</protein>
<sequence length="259" mass="28400">MASGSRRPTGQLDPILYDSRVLQNMLSMEGKFMTSTAIFGTLQQDVTEFMRVRLGSWLYCVCEDCCCPAGTLTLCLSILDRFLQQQPVQRTDFQKLGAACLLIACKLRLLHPISTATLCYLSADSFTKPELVEQEKLVLEVLKWRTEAILASDFTSHLLSKIQPIHDGLLTRWHQQTNNLVDRALIDPRAGALRPSVLSAACCLLAASAQEGSNNNTDTGHILCQLACALGIDVSVLSQAKEQVLILVSAISVDIFGSQ</sequence>
<comment type="similarity">
    <text evidence="2">Belongs to the cyclin family.</text>
</comment>
<evidence type="ECO:0000256" key="2">
    <source>
        <dbReference type="RuleBase" id="RU000383"/>
    </source>
</evidence>
<dbReference type="PANTHER" id="PTHR10177">
    <property type="entry name" value="CYCLINS"/>
    <property type="match status" value="1"/>
</dbReference>
<gene>
    <name evidence="4" type="primary">ORF72</name>
</gene>